<evidence type="ECO:0008006" key="4">
    <source>
        <dbReference type="Google" id="ProtNLM"/>
    </source>
</evidence>
<protein>
    <recommendedName>
        <fullName evidence="4">DUF3325 domain-containing protein</fullName>
    </recommendedName>
</protein>
<keyword evidence="1" id="KW-0472">Membrane</keyword>
<proteinExistence type="predicted"/>
<sequence length="97" mass="10254">MTAWLSLLAFAMAVLSAVAMYAASPHCMWKALRGKPRIARSAGIMLALLSLLLWTSVLGAAVGSCAMLASWMLALAVQPYLAWCAGTPDADAAEQER</sequence>
<comment type="caution">
    <text evidence="2">The sequence shown here is derived from an EMBL/GenBank/DDBJ whole genome shotgun (WGS) entry which is preliminary data.</text>
</comment>
<keyword evidence="3" id="KW-1185">Reference proteome</keyword>
<dbReference type="AlphaFoldDB" id="A0A154QH18"/>
<dbReference type="Proteomes" id="UP000076131">
    <property type="component" value="Unassembled WGS sequence"/>
</dbReference>
<dbReference type="STRING" id="416169.RHOFW104T7_12705"/>
<keyword evidence="1" id="KW-0812">Transmembrane</keyword>
<reference evidence="2 3" key="1">
    <citation type="journal article" date="2016" name="MBio">
        <title>Lateral Gene Transfer in a Heavy Metal-Contaminated-Groundwater Microbial Community.</title>
        <authorList>
            <person name="Hemme C.L."/>
            <person name="Green S.J."/>
            <person name="Rishishwar L."/>
            <person name="Prakash O."/>
            <person name="Pettenato A."/>
            <person name="Chakraborty R."/>
            <person name="Deutschbauer A.M."/>
            <person name="Van Nostrand J.D."/>
            <person name="Wu L."/>
            <person name="He Z."/>
            <person name="Jordan I.K."/>
            <person name="Hazen T.C."/>
            <person name="Arkin A.P."/>
            <person name="Kostka J.E."/>
            <person name="Zhou J."/>
        </authorList>
    </citation>
    <scope>NUCLEOTIDE SEQUENCE [LARGE SCALE GENOMIC DNA]</scope>
    <source>
        <strain evidence="2 3">FW104-T7</strain>
    </source>
</reference>
<dbReference type="eggNOG" id="ENOG5031J1W">
    <property type="taxonomic scope" value="Bacteria"/>
</dbReference>
<dbReference type="RefSeq" id="WP_008434381.1">
    <property type="nucleotide sequence ID" value="NZ_LVJS01000042.1"/>
</dbReference>
<name>A0A154QH18_9GAMM</name>
<feature type="transmembrane region" description="Helical" evidence="1">
    <location>
        <begin position="44"/>
        <end position="73"/>
    </location>
</feature>
<keyword evidence="1" id="KW-1133">Transmembrane helix</keyword>
<feature type="transmembrane region" description="Helical" evidence="1">
    <location>
        <begin position="6"/>
        <end position="23"/>
    </location>
</feature>
<dbReference type="EMBL" id="LVJS01000042">
    <property type="protein sequence ID" value="KZC23601.1"/>
    <property type="molecule type" value="Genomic_DNA"/>
</dbReference>
<gene>
    <name evidence="2" type="ORF">RHOFW104T7_12705</name>
</gene>
<organism evidence="2 3">
    <name type="scientific">Rhodanobacter thiooxydans</name>
    <dbReference type="NCBI Taxonomy" id="416169"/>
    <lineage>
        <taxon>Bacteria</taxon>
        <taxon>Pseudomonadati</taxon>
        <taxon>Pseudomonadota</taxon>
        <taxon>Gammaproteobacteria</taxon>
        <taxon>Lysobacterales</taxon>
        <taxon>Rhodanobacteraceae</taxon>
        <taxon>Rhodanobacter</taxon>
    </lineage>
</organism>
<evidence type="ECO:0000256" key="1">
    <source>
        <dbReference type="SAM" id="Phobius"/>
    </source>
</evidence>
<accession>A0A154QH18</accession>
<evidence type="ECO:0000313" key="3">
    <source>
        <dbReference type="Proteomes" id="UP000076131"/>
    </source>
</evidence>
<evidence type="ECO:0000313" key="2">
    <source>
        <dbReference type="EMBL" id="KZC23601.1"/>
    </source>
</evidence>